<feature type="region of interest" description="Disordered" evidence="1">
    <location>
        <begin position="48"/>
        <end position="74"/>
    </location>
</feature>
<dbReference type="Proteomes" id="UP000019376">
    <property type="component" value="Unassembled WGS sequence"/>
</dbReference>
<evidence type="ECO:0000256" key="1">
    <source>
        <dbReference type="SAM" id="MobiDB-lite"/>
    </source>
</evidence>
<keyword evidence="3" id="KW-1185">Reference proteome</keyword>
<organism evidence="2 3">
    <name type="scientific">Penicillium oxalicum (strain 114-2 / CGMCC 5302)</name>
    <name type="common">Penicillium decumbens</name>
    <dbReference type="NCBI Taxonomy" id="933388"/>
    <lineage>
        <taxon>Eukaryota</taxon>
        <taxon>Fungi</taxon>
        <taxon>Dikarya</taxon>
        <taxon>Ascomycota</taxon>
        <taxon>Pezizomycotina</taxon>
        <taxon>Eurotiomycetes</taxon>
        <taxon>Eurotiomycetidae</taxon>
        <taxon>Eurotiales</taxon>
        <taxon>Aspergillaceae</taxon>
        <taxon>Penicillium</taxon>
    </lineage>
</organism>
<dbReference type="EMBL" id="KB644415">
    <property type="protein sequence ID" value="EPS33159.1"/>
    <property type="molecule type" value="Genomic_DNA"/>
</dbReference>
<protein>
    <submittedName>
        <fullName evidence="2">Uncharacterized protein</fullName>
    </submittedName>
</protein>
<evidence type="ECO:0000313" key="2">
    <source>
        <dbReference type="EMBL" id="EPS33159.1"/>
    </source>
</evidence>
<dbReference type="AlphaFoldDB" id="S7ZRT5"/>
<dbReference type="HOGENOM" id="CLU_2688590_0_0_1"/>
<reference evidence="2 3" key="1">
    <citation type="journal article" date="2013" name="PLoS ONE">
        <title>Genomic and secretomic analyses reveal unique features of the lignocellulolytic enzyme system of Penicillium decumbens.</title>
        <authorList>
            <person name="Liu G."/>
            <person name="Zhang L."/>
            <person name="Wei X."/>
            <person name="Zou G."/>
            <person name="Qin Y."/>
            <person name="Ma L."/>
            <person name="Li J."/>
            <person name="Zheng H."/>
            <person name="Wang S."/>
            <person name="Wang C."/>
            <person name="Xun L."/>
            <person name="Zhao G.-P."/>
            <person name="Zhou Z."/>
            <person name="Qu Y."/>
        </authorList>
    </citation>
    <scope>NUCLEOTIDE SEQUENCE [LARGE SCALE GENOMIC DNA]</scope>
    <source>
        <strain evidence="3">114-2 / CGMCC 5302</strain>
    </source>
</reference>
<proteinExistence type="predicted"/>
<gene>
    <name evidence="2" type="ORF">PDE_08121</name>
</gene>
<evidence type="ECO:0000313" key="3">
    <source>
        <dbReference type="Proteomes" id="UP000019376"/>
    </source>
</evidence>
<accession>S7ZRT5</accession>
<name>S7ZRT5_PENO1</name>
<sequence length="74" mass="8540">MIRTQIPPCSLSRRFHGSGGKVTFDSSYQKDDVVYRTFQELGHGHFSFSRHSLSSKSCRRSRLHRKPNDDIGRS</sequence>